<protein>
    <submittedName>
        <fullName evidence="1">Uncharacterized protein</fullName>
    </submittedName>
</protein>
<comment type="caution">
    <text evidence="1">The sequence shown here is derived from an EMBL/GenBank/DDBJ whole genome shotgun (WGS) entry which is preliminary data.</text>
</comment>
<name>A0AAD1XA63_EUPCR</name>
<gene>
    <name evidence="1" type="ORF">ECRASSUSDP1_LOCUS10095</name>
</gene>
<reference evidence="1" key="1">
    <citation type="submission" date="2023-07" db="EMBL/GenBank/DDBJ databases">
        <authorList>
            <consortium name="AG Swart"/>
            <person name="Singh M."/>
            <person name="Singh A."/>
            <person name="Seah K."/>
            <person name="Emmerich C."/>
        </authorList>
    </citation>
    <scope>NUCLEOTIDE SEQUENCE</scope>
    <source>
        <strain evidence="1">DP1</strain>
    </source>
</reference>
<evidence type="ECO:0000313" key="1">
    <source>
        <dbReference type="EMBL" id="CAI2368799.1"/>
    </source>
</evidence>
<dbReference type="EMBL" id="CAMPGE010009940">
    <property type="protein sequence ID" value="CAI2368799.1"/>
    <property type="molecule type" value="Genomic_DNA"/>
</dbReference>
<dbReference type="Proteomes" id="UP001295684">
    <property type="component" value="Unassembled WGS sequence"/>
</dbReference>
<sequence>MNSNLSPRISCRCHRSFRSFSLCPSLDSSLVLCCCISLYIRCLIDSHTCVSLDRNLVSGVLRAVSHCFSPCALFKLFVFIR</sequence>
<dbReference type="AlphaFoldDB" id="A0AAD1XA63"/>
<organism evidence="1 2">
    <name type="scientific">Euplotes crassus</name>
    <dbReference type="NCBI Taxonomy" id="5936"/>
    <lineage>
        <taxon>Eukaryota</taxon>
        <taxon>Sar</taxon>
        <taxon>Alveolata</taxon>
        <taxon>Ciliophora</taxon>
        <taxon>Intramacronucleata</taxon>
        <taxon>Spirotrichea</taxon>
        <taxon>Hypotrichia</taxon>
        <taxon>Euplotida</taxon>
        <taxon>Euplotidae</taxon>
        <taxon>Moneuplotes</taxon>
    </lineage>
</organism>
<evidence type="ECO:0000313" key="2">
    <source>
        <dbReference type="Proteomes" id="UP001295684"/>
    </source>
</evidence>
<proteinExistence type="predicted"/>
<accession>A0AAD1XA63</accession>
<keyword evidence="2" id="KW-1185">Reference proteome</keyword>